<keyword evidence="2" id="KW-1185">Reference proteome</keyword>
<dbReference type="Proteomes" id="UP000805704">
    <property type="component" value="Chromosome 13"/>
</dbReference>
<protein>
    <submittedName>
        <fullName evidence="1">WD repeat-containing protein on Y chromosome</fullName>
    </submittedName>
</protein>
<proteinExistence type="predicted"/>
<dbReference type="EMBL" id="CM024801">
    <property type="protein sequence ID" value="KAG8011669.1"/>
    <property type="molecule type" value="Genomic_DNA"/>
</dbReference>
<evidence type="ECO:0000313" key="1">
    <source>
        <dbReference type="EMBL" id="KAG8011669.1"/>
    </source>
</evidence>
<name>A0ACB7FAW6_NIBAL</name>
<sequence>MFSLRNLRDTEKAFEEADIDGGGGLDIDEFRVAMTQILGDVNVEDLIALHMKIDTNCDGTVDLGELTDYFLDLGDAVDFKNEIFPNPFKIVPVDCRRRIAALTFCQYGGTSNATSVIPEDPRQIWPCVEGHYISISTNGILTVWGHTFQDNCALDLCKLSKSLPLSHMTKISVTDMVFITELKQAAISTMGRQLLFYTYNEFPQVDSVYVECGLNVDYVVTTMNYWSNGTKGIFSFGTDDGCLLIFISYEIKVNGLFNKHFTENPSLQDYPTYYVQKLLSNKSKDYLYIKIPIFDDVCKHISYFPSLDSFAVCGKSSERMALVTVSRVSKKASKRYFKSEEGKKFFTCVTYSDWTKSLVTGGTDGVLRVWHPQNVRMCARELAGHKKPITHVMYNPRKSLFVSLSADKKVCVWSDVSWQLLQSFEVGGLGQDKLSAAYYNTFNNELVVANINIGACLGYGTDVLQNSLTSHEKPLCNALYHSIYKQVISICQNGVVIVWDILTGEAVMKFKVSPDECMGLTAISFDGVKRRLIAVSEDGIMKLWNFNNGKELCVLPIPVHKKVTCIVCTEDRVFMSGRNSKIIYDLNINENDYRFLEHDYTNDISSLDVHDNKLIAAASNGNIVIWDIETSRAFLCFNINTSLQIQSLGIHNRGCTGWVSEMKKHTGFCTNVQKGKSDFQMICLKTRMATASTATLLTSANGYISAWSLHQKGHLLAKFKAVNDEGAVITTMSTDEYEKTLLTGDSTGQVCLWNIQCFEYKTQTSKEPHEDAKKFHVSLHPPPLLHSWQAHLTRLVSVKCDTACTRIITAGVDCNVRLWTNTGCYIGLFGKDKWDPMQVSPEGNPDQVQKTEPPDTQEITKDRPDTQEITKDFPCRQTIEQILSNNKDPDVELAEKNYECLKRMSKELQQIQQSNDVLLQEQLPRRSQNQFRPRPPQTKDVRDGTEHELGQSSPLNHTRKTKYGRVLRNQKTDTLKDDVPKPNNVPDKQGPEQKSKHVLFPSIPHKVQLTSQRQLEPLPPQISLTMSGTHMKRSLHMQQSADVVEQEQPRRSQNQFKPHAPRTPCVRDGTEHELGQSSPLNHTRKTKYGRVLRNQKTDTLKDDVLKPNNVPDKQGSEQTSKHVRFPSIPHKVQLTSQRQLEILSPQMSLTTGGTGMKSSLHMQQSADVVEQEQLPRRSQNQFRPQPPQTKDVRDGTEHELGQSSPLNHTRKTKYGRVLRNQKTDTLKDDVPKPNNVPDKQGPEQTSKHVRFPSIPHKVQLTSQRQLEPMPPQISLTTSGTHMKSSLHMQQSADVVEQEQPRRSQNQFKPHPPRTPCVRDGTEHELGQSSPLNHTRKTKYGRVLRNQKTDTF</sequence>
<accession>A0ACB7FAW6</accession>
<evidence type="ECO:0000313" key="2">
    <source>
        <dbReference type="Proteomes" id="UP000805704"/>
    </source>
</evidence>
<organism evidence="1 2">
    <name type="scientific">Nibea albiflora</name>
    <name type="common">Yellow drum</name>
    <name type="synonym">Corvina albiflora</name>
    <dbReference type="NCBI Taxonomy" id="240163"/>
    <lineage>
        <taxon>Eukaryota</taxon>
        <taxon>Metazoa</taxon>
        <taxon>Chordata</taxon>
        <taxon>Craniata</taxon>
        <taxon>Vertebrata</taxon>
        <taxon>Euteleostomi</taxon>
        <taxon>Actinopterygii</taxon>
        <taxon>Neopterygii</taxon>
        <taxon>Teleostei</taxon>
        <taxon>Neoteleostei</taxon>
        <taxon>Acanthomorphata</taxon>
        <taxon>Eupercaria</taxon>
        <taxon>Sciaenidae</taxon>
        <taxon>Nibea</taxon>
    </lineage>
</organism>
<gene>
    <name evidence="1" type="primary">WDY</name>
    <name evidence="1" type="ORF">GBF38_003949</name>
</gene>
<reference evidence="1" key="1">
    <citation type="submission" date="2020-04" db="EMBL/GenBank/DDBJ databases">
        <title>A chromosome-scale assembly and high-density genetic map of the yellow drum (Nibea albiflora) genome.</title>
        <authorList>
            <person name="Xu D."/>
            <person name="Zhang W."/>
            <person name="Chen R."/>
            <person name="Tan P."/>
            <person name="Wang L."/>
            <person name="Song H."/>
            <person name="Tian L."/>
            <person name="Zhu Q."/>
            <person name="Wang B."/>
        </authorList>
    </citation>
    <scope>NUCLEOTIDE SEQUENCE</scope>
    <source>
        <strain evidence="1">ZJHYS-2018</strain>
    </source>
</reference>
<comment type="caution">
    <text evidence="1">The sequence shown here is derived from an EMBL/GenBank/DDBJ whole genome shotgun (WGS) entry which is preliminary data.</text>
</comment>